<dbReference type="GO" id="GO:0008233">
    <property type="term" value="F:peptidase activity"/>
    <property type="evidence" value="ECO:0007669"/>
    <property type="project" value="UniProtKB-KW"/>
</dbReference>
<keyword evidence="8 10" id="KW-1133">Transmembrane helix</keyword>
<feature type="transmembrane region" description="Helical" evidence="10">
    <location>
        <begin position="324"/>
        <end position="342"/>
    </location>
</feature>
<keyword evidence="9 10" id="KW-0472">Membrane</keyword>
<dbReference type="Proteomes" id="UP001597460">
    <property type="component" value="Unassembled WGS sequence"/>
</dbReference>
<dbReference type="PANTHER" id="PTHR31412">
    <property type="entry name" value="ZINC METALLOPROTEASE EGY1"/>
    <property type="match status" value="1"/>
</dbReference>
<gene>
    <name evidence="12" type="ORF">ACFSVN_01310</name>
</gene>
<reference evidence="13" key="1">
    <citation type="journal article" date="2019" name="Int. J. Syst. Evol. Microbiol.">
        <title>The Global Catalogue of Microorganisms (GCM) 10K type strain sequencing project: providing services to taxonomists for standard genome sequencing and annotation.</title>
        <authorList>
            <consortium name="The Broad Institute Genomics Platform"/>
            <consortium name="The Broad Institute Genome Sequencing Center for Infectious Disease"/>
            <person name="Wu L."/>
            <person name="Ma J."/>
        </authorList>
    </citation>
    <scope>NUCLEOTIDE SEQUENCE [LARGE SCALE GENOMIC DNA]</scope>
    <source>
        <strain evidence="13">KCTC 52042</strain>
    </source>
</reference>
<keyword evidence="6" id="KW-0378">Hydrolase</keyword>
<evidence type="ECO:0000313" key="13">
    <source>
        <dbReference type="Proteomes" id="UP001597460"/>
    </source>
</evidence>
<accession>A0ABW5JHQ2</accession>
<evidence type="ECO:0000256" key="9">
    <source>
        <dbReference type="ARBA" id="ARBA00023136"/>
    </source>
</evidence>
<evidence type="ECO:0000256" key="3">
    <source>
        <dbReference type="ARBA" id="ARBA00007931"/>
    </source>
</evidence>
<protein>
    <submittedName>
        <fullName evidence="12">Site-2 protease family protein</fullName>
    </submittedName>
</protein>
<sequence length="405" mass="45268">MSQNQFHEEVSADFNIISSVEEPKNKPNTRTILKHLGLFLLTVFFVTMTGANFVGFDPVLFPFAIPDTVDLLRGLLFAGLLLAFLTFHEFGHYFAAVHHKIKVSLPYYIPIPIGIGTLGAVIRIKEPIRRMHKLFDVGAAGPVAGFIVALTVLLVGFATLPEPDYVQNFAGHEELKEYVAANGAYPDFITDETEEGGVLTIGNTLLYSGLAALFDNVPPMWEMYHYPFLFAGWLGLFFTALNLMPVGQLDGGHILYSLIGSRKHKIVARIFFAFITALAGIEFIPFLADFIYQYIPLPFIEWIAWGGLLYMLMTKAFRSNKSWVNGMVILSLALSAGYTYIFGAAETGQASFIWLVWSFFIAFIVKVEHPPVEIEEKLSPGRQVIGWLSMLIFILCISPNPIYMN</sequence>
<proteinExistence type="inferred from homology"/>
<dbReference type="InterPro" id="IPR008915">
    <property type="entry name" value="Peptidase_M50"/>
</dbReference>
<feature type="transmembrane region" description="Helical" evidence="10">
    <location>
        <begin position="32"/>
        <end position="54"/>
    </location>
</feature>
<feature type="transmembrane region" description="Helical" evidence="10">
    <location>
        <begin position="266"/>
        <end position="288"/>
    </location>
</feature>
<comment type="similarity">
    <text evidence="3">Belongs to the peptidase M50B family.</text>
</comment>
<feature type="transmembrane region" description="Helical" evidence="10">
    <location>
        <begin position="385"/>
        <end position="403"/>
    </location>
</feature>
<evidence type="ECO:0000256" key="1">
    <source>
        <dbReference type="ARBA" id="ARBA00001947"/>
    </source>
</evidence>
<evidence type="ECO:0000256" key="2">
    <source>
        <dbReference type="ARBA" id="ARBA00004141"/>
    </source>
</evidence>
<evidence type="ECO:0000256" key="7">
    <source>
        <dbReference type="ARBA" id="ARBA00022946"/>
    </source>
</evidence>
<feature type="domain" description="Peptidase M50" evidence="11">
    <location>
        <begin position="77"/>
        <end position="276"/>
    </location>
</feature>
<comment type="cofactor">
    <cofactor evidence="1">
        <name>Zn(2+)</name>
        <dbReference type="ChEBI" id="CHEBI:29105"/>
    </cofactor>
</comment>
<keyword evidence="5 10" id="KW-0812">Transmembrane</keyword>
<keyword evidence="13" id="KW-1185">Reference proteome</keyword>
<keyword evidence="4 12" id="KW-0645">Protease</keyword>
<evidence type="ECO:0000256" key="4">
    <source>
        <dbReference type="ARBA" id="ARBA00022670"/>
    </source>
</evidence>
<name>A0ABW5JHQ2_9BACT</name>
<evidence type="ECO:0000256" key="5">
    <source>
        <dbReference type="ARBA" id="ARBA00022692"/>
    </source>
</evidence>
<feature type="transmembrane region" description="Helical" evidence="10">
    <location>
        <begin position="137"/>
        <end position="160"/>
    </location>
</feature>
<feature type="transmembrane region" description="Helical" evidence="10">
    <location>
        <begin position="107"/>
        <end position="125"/>
    </location>
</feature>
<feature type="transmembrane region" description="Helical" evidence="10">
    <location>
        <begin position="348"/>
        <end position="365"/>
    </location>
</feature>
<dbReference type="GO" id="GO:0006508">
    <property type="term" value="P:proteolysis"/>
    <property type="evidence" value="ECO:0007669"/>
    <property type="project" value="UniProtKB-KW"/>
</dbReference>
<feature type="transmembrane region" description="Helical" evidence="10">
    <location>
        <begin position="294"/>
        <end position="312"/>
    </location>
</feature>
<evidence type="ECO:0000256" key="10">
    <source>
        <dbReference type="SAM" id="Phobius"/>
    </source>
</evidence>
<evidence type="ECO:0000256" key="6">
    <source>
        <dbReference type="ARBA" id="ARBA00022801"/>
    </source>
</evidence>
<evidence type="ECO:0000256" key="8">
    <source>
        <dbReference type="ARBA" id="ARBA00022989"/>
    </source>
</evidence>
<feature type="transmembrane region" description="Helical" evidence="10">
    <location>
        <begin position="75"/>
        <end position="95"/>
    </location>
</feature>
<dbReference type="RefSeq" id="WP_390297443.1">
    <property type="nucleotide sequence ID" value="NZ_JBHULI010000002.1"/>
</dbReference>
<organism evidence="12 13">
    <name type="scientific">Gracilimonas halophila</name>
    <dbReference type="NCBI Taxonomy" id="1834464"/>
    <lineage>
        <taxon>Bacteria</taxon>
        <taxon>Pseudomonadati</taxon>
        <taxon>Balneolota</taxon>
        <taxon>Balneolia</taxon>
        <taxon>Balneolales</taxon>
        <taxon>Balneolaceae</taxon>
        <taxon>Gracilimonas</taxon>
    </lineage>
</organism>
<evidence type="ECO:0000313" key="12">
    <source>
        <dbReference type="EMBL" id="MFD2531079.1"/>
    </source>
</evidence>
<dbReference type="CDD" id="cd06160">
    <property type="entry name" value="S2P-M50_like_2"/>
    <property type="match status" value="1"/>
</dbReference>
<feature type="transmembrane region" description="Helical" evidence="10">
    <location>
        <begin position="224"/>
        <end position="245"/>
    </location>
</feature>
<dbReference type="EMBL" id="JBHULI010000002">
    <property type="protein sequence ID" value="MFD2531079.1"/>
    <property type="molecule type" value="Genomic_DNA"/>
</dbReference>
<comment type="caution">
    <text evidence="12">The sequence shown here is derived from an EMBL/GenBank/DDBJ whole genome shotgun (WGS) entry which is preliminary data.</text>
</comment>
<dbReference type="Pfam" id="PF02163">
    <property type="entry name" value="Peptidase_M50"/>
    <property type="match status" value="1"/>
</dbReference>
<evidence type="ECO:0000259" key="11">
    <source>
        <dbReference type="Pfam" id="PF02163"/>
    </source>
</evidence>
<dbReference type="InterPro" id="IPR044838">
    <property type="entry name" value="EGY1-like"/>
</dbReference>
<dbReference type="PANTHER" id="PTHR31412:SF0">
    <property type="entry name" value="ZINC METALLOPROTEASE EGY1, CHLOROPLASTIC-RELATED"/>
    <property type="match status" value="1"/>
</dbReference>
<comment type="subcellular location">
    <subcellularLocation>
        <location evidence="2">Membrane</location>
        <topology evidence="2">Multi-pass membrane protein</topology>
    </subcellularLocation>
</comment>
<keyword evidence="7" id="KW-0809">Transit peptide</keyword>